<keyword evidence="1" id="KW-1133">Transmembrane helix</keyword>
<dbReference type="AlphaFoldDB" id="A0A1B1UP09"/>
<gene>
    <name evidence="3" type="ORF">LMTR13_34885</name>
</gene>
<dbReference type="KEGG" id="bic:LMTR13_34885"/>
<keyword evidence="4" id="KW-1185">Reference proteome</keyword>
<sequence>MDDPTVFLSRLARFALIPIGVLLLLGAGFSVWGTKAWLARAVETQGTVIEMLRVRDSENKGYLFTPIVRFDTIDGRTVEFQSGLRTNPPLYRTGQEVSVVYDPGVPESAAVRDVLSLWMMPIILAFIGSIFLTVATAMIVLIKRVSRAFDQAPHVIDVASPPRRGTALNRSHS</sequence>
<evidence type="ECO:0000313" key="3">
    <source>
        <dbReference type="EMBL" id="ANW04549.1"/>
    </source>
</evidence>
<evidence type="ECO:0000259" key="2">
    <source>
        <dbReference type="Pfam" id="PF12158"/>
    </source>
</evidence>
<dbReference type="EMBL" id="CP016428">
    <property type="protein sequence ID" value="ANW04549.1"/>
    <property type="molecule type" value="Genomic_DNA"/>
</dbReference>
<evidence type="ECO:0000313" key="4">
    <source>
        <dbReference type="Proteomes" id="UP000092839"/>
    </source>
</evidence>
<dbReference type="STRING" id="1274631.LMTR13_34885"/>
<keyword evidence="1" id="KW-0472">Membrane</keyword>
<evidence type="ECO:0000256" key="1">
    <source>
        <dbReference type="SAM" id="Phobius"/>
    </source>
</evidence>
<protein>
    <recommendedName>
        <fullName evidence="2">DUF3592 domain-containing protein</fullName>
    </recommendedName>
</protein>
<dbReference type="Pfam" id="PF12158">
    <property type="entry name" value="DUF3592"/>
    <property type="match status" value="1"/>
</dbReference>
<accession>A0A1B1UP09</accession>
<feature type="domain" description="DUF3592" evidence="2">
    <location>
        <begin position="44"/>
        <end position="111"/>
    </location>
</feature>
<feature type="transmembrane region" description="Helical" evidence="1">
    <location>
        <begin position="12"/>
        <end position="32"/>
    </location>
</feature>
<proteinExistence type="predicted"/>
<keyword evidence="1" id="KW-0812">Transmembrane</keyword>
<reference evidence="3 4" key="1">
    <citation type="submission" date="2016-07" db="EMBL/GenBank/DDBJ databases">
        <title>Complete genome sequence of Bradyrhizobium icense LMTR 13T, a potential inoculant strain isolated from lima bean (Phaseolus lunatus) in Peru.</title>
        <authorList>
            <person name="Ormeno-Orrillo E."/>
            <person name="Duran D."/>
            <person name="Rogel M.A."/>
            <person name="Rey L."/>
            <person name="Imperial J."/>
            <person name="Ruiz-Argueso T."/>
            <person name="Martinez-Romero E."/>
        </authorList>
    </citation>
    <scope>NUCLEOTIDE SEQUENCE [LARGE SCALE GENOMIC DNA]</scope>
    <source>
        <strain evidence="3 4">LMTR 13</strain>
    </source>
</reference>
<dbReference type="Proteomes" id="UP000092839">
    <property type="component" value="Chromosome"/>
</dbReference>
<name>A0A1B1UP09_9BRAD</name>
<feature type="transmembrane region" description="Helical" evidence="1">
    <location>
        <begin position="118"/>
        <end position="142"/>
    </location>
</feature>
<dbReference type="InterPro" id="IPR021994">
    <property type="entry name" value="DUF3592"/>
</dbReference>
<organism evidence="3 4">
    <name type="scientific">Bradyrhizobium icense</name>
    <dbReference type="NCBI Taxonomy" id="1274631"/>
    <lineage>
        <taxon>Bacteria</taxon>
        <taxon>Pseudomonadati</taxon>
        <taxon>Pseudomonadota</taxon>
        <taxon>Alphaproteobacteria</taxon>
        <taxon>Hyphomicrobiales</taxon>
        <taxon>Nitrobacteraceae</taxon>
        <taxon>Bradyrhizobium</taxon>
    </lineage>
</organism>